<dbReference type="Proteomes" id="UP001220662">
    <property type="component" value="Unassembled WGS sequence"/>
</dbReference>
<protein>
    <submittedName>
        <fullName evidence="1">Uncharacterized protein</fullName>
    </submittedName>
</protein>
<dbReference type="RefSeq" id="WP_276216109.1">
    <property type="nucleotide sequence ID" value="NZ_JARJLR010000483.1"/>
</dbReference>
<organism evidence="1 2">
    <name type="scientific">Pseudomonas citronellolis</name>
    <dbReference type="NCBI Taxonomy" id="53408"/>
    <lineage>
        <taxon>Bacteria</taxon>
        <taxon>Pseudomonadati</taxon>
        <taxon>Pseudomonadota</taxon>
        <taxon>Gammaproteobacteria</taxon>
        <taxon>Pseudomonadales</taxon>
        <taxon>Pseudomonadaceae</taxon>
        <taxon>Pseudomonas</taxon>
    </lineage>
</organism>
<evidence type="ECO:0000313" key="2">
    <source>
        <dbReference type="Proteomes" id="UP001220662"/>
    </source>
</evidence>
<comment type="caution">
    <text evidence="1">The sequence shown here is derived from an EMBL/GenBank/DDBJ whole genome shotgun (WGS) entry which is preliminary data.</text>
</comment>
<reference evidence="1" key="1">
    <citation type="submission" date="2023-03" db="EMBL/GenBank/DDBJ databases">
        <title>Draft assemblies of triclosan tolerant bacteria isolated from returned activated sludge.</title>
        <authorList>
            <person name="Van Hamelsveld S."/>
        </authorList>
    </citation>
    <scope>NUCLEOTIDE SEQUENCE</scope>
    <source>
        <strain evidence="1">GW210015_S63</strain>
    </source>
</reference>
<dbReference type="AlphaFoldDB" id="A0AAW6PHY0"/>
<proteinExistence type="predicted"/>
<name>A0AAW6PHY0_9PSED</name>
<accession>A0AAW6PHY0</accession>
<sequence>MTEHRWQVVRIEADHVPDQNAGQRRHVAVHAVHHHREPRGYLADQWLSGTRRGLELLAHQAPGRDQHQSIDQLANTGARRAAIERQLYLDLRVGQMPGDIDGIARGAGDHRVQGGAPGVKRVRDEVNVFCGNLRHGGSSCDLGGQMGGAMAAPWYIGAPLR</sequence>
<evidence type="ECO:0000313" key="1">
    <source>
        <dbReference type="EMBL" id="MDF3845759.1"/>
    </source>
</evidence>
<gene>
    <name evidence="1" type="ORF">P3W55_28970</name>
</gene>
<dbReference type="EMBL" id="JARJLR010000483">
    <property type="protein sequence ID" value="MDF3845759.1"/>
    <property type="molecule type" value="Genomic_DNA"/>
</dbReference>